<sequence length="1446" mass="168890">MGQQLSNINLKAYDAINIDDVEINYDTITSRNGDENIHLFSWIKTPEDMTTNSIGFDQIASSHIQLMKLLRRDLSLLTHKADILKINSDINAILMTDVFPLISVRCKETIEEIITIMKKQEQLMLNIFLKQNLEENENIDQSITSDSFSETFPEDIDECNINNTNESDDDKQEMEQAKFHVQKVSCFSIQSLTSLLMILIKSTEKNDPTFVQELLTLAIQLCDQIPINSFKSFEFSPIIDNYWFKSLKPLTNYINELSLSQNVMMSNKAIKILLSISIAKASFKDILPILRKLIFNEVNVYNVRNLFIRLNHTMVRALNKMEKKKQQKNNDSDDNFKQAINDNVTSIESIDYLKVIGAFPNSRLIRLNEKEFIGPFVASIILAHIDFYNGIHSIEQFKEGSIDSSISFEFHLDTFEQLFHIIEQLITTKLEDSNIVIRHILTVCVRLFTTHLKFLCTAISTLDRDLFSTSDEWKKAIQVTSTKPKYDIDLSKFSNDKFKLWFDLLLKLISNDNENLEQIRICQEASKAMIYMIDKKVSSFVEKLSFFHTSIIENKYPLLVEQIFLELKKSITLLNWIEVLINDDNTSKSAEKTLASSVLYSFVDVCLNSSNHIDPKHKDQIKQMLFMFQELLLIRLISPSRIETILNDNRTENELHTCSISYDAISFVINYLTYILNNCNNNDLLNSIFVGLCLMIKTEYIFNFNTIQPIITALLPILAEYLLKNIIKDDYEKNNLYSICWLIGKMSNLMIIGTEQNLSELKHIDKLKSILFAGGCEQIIIENNKYLFDLYKSNLAVYSQFKLYNEIQQSSPSSDDEFLMSVYNNTNEGARLISKMKEHVGDRQHLLQSIEQQANNACAALFAVYIKHYRRIDLAKRELSRTDDKKPHNKLLSIYEYANYVKILFTTTKAEGGNLDELDKQIKMNTRFLLLYVKETNLIPIIEEDEDLSSLPILINTQPRKRISFQRQISRWSKAKYVLRLLRNTIQACIRFKKLILAKKQTKEIHNIESNLNRLIDAFVYGDFYKNTIPITSEEKQLELNEFSQCMSRYYERAMMRLITYRFIHKFIQNLLEMNDQDRIMTILNLYLPHLRNSDLEWSYLENIRATNNQVKEQISKIYYSIIKIVFSFILQLITLKPKLLIQNIFNLLSLSYESIDIIYLNQDQFIEILFISFVSFTKESNHIISLDTKLTVYNWFRFYIFKLCENIELDKINSTSNKILEQQQQFIFNTLILNELKSLKQLKQSLSTDIENEIDNSIENRKYSLNNAAINWFIKAATTMIENDTSIHSSKLSSKFDIELYTNQLLILLLRSIYLYDNIRLICANIDYIEELLYIYYSSKNHITNLLVLKILHNIISLLPENETTIIIIKNLLNEFLLSIGNNFTKQNMTLETISELINIYRTIISIKSPWQMMAIQFVYNSIISCVNEIKMKSLKIIDTIEMNH</sequence>
<comment type="caution">
    <text evidence="1">The sequence shown here is derived from an EMBL/GenBank/DDBJ whole genome shotgun (WGS) entry which is preliminary data.</text>
</comment>
<proteinExistence type="predicted"/>
<name>A0A819TRB7_9BILA</name>
<feature type="non-terminal residue" evidence="1">
    <location>
        <position position="1"/>
    </location>
</feature>
<dbReference type="EMBL" id="CAJOBD010007330">
    <property type="protein sequence ID" value="CAF4083965.1"/>
    <property type="molecule type" value="Genomic_DNA"/>
</dbReference>
<reference evidence="1" key="1">
    <citation type="submission" date="2021-02" db="EMBL/GenBank/DDBJ databases">
        <authorList>
            <person name="Nowell W R."/>
        </authorList>
    </citation>
    <scope>NUCLEOTIDE SEQUENCE</scope>
</reference>
<accession>A0A819TRB7</accession>
<protein>
    <submittedName>
        <fullName evidence="1">Uncharacterized protein</fullName>
    </submittedName>
</protein>
<organism evidence="1 2">
    <name type="scientific">Rotaria sordida</name>
    <dbReference type="NCBI Taxonomy" id="392033"/>
    <lineage>
        <taxon>Eukaryota</taxon>
        <taxon>Metazoa</taxon>
        <taxon>Spiralia</taxon>
        <taxon>Gnathifera</taxon>
        <taxon>Rotifera</taxon>
        <taxon>Eurotatoria</taxon>
        <taxon>Bdelloidea</taxon>
        <taxon>Philodinida</taxon>
        <taxon>Philodinidae</taxon>
        <taxon>Rotaria</taxon>
    </lineage>
</organism>
<evidence type="ECO:0000313" key="1">
    <source>
        <dbReference type="EMBL" id="CAF4083965.1"/>
    </source>
</evidence>
<gene>
    <name evidence="1" type="ORF">JBS370_LOCUS30864</name>
</gene>
<evidence type="ECO:0000313" key="2">
    <source>
        <dbReference type="Proteomes" id="UP000663836"/>
    </source>
</evidence>
<dbReference type="Proteomes" id="UP000663836">
    <property type="component" value="Unassembled WGS sequence"/>
</dbReference>